<dbReference type="EMBL" id="UFVD01000001">
    <property type="protein sequence ID" value="SUX10270.1"/>
    <property type="molecule type" value="Genomic_DNA"/>
</dbReference>
<dbReference type="GO" id="GO:0044780">
    <property type="term" value="P:bacterial-type flagellum assembly"/>
    <property type="evidence" value="ECO:0007669"/>
    <property type="project" value="InterPro"/>
</dbReference>
<dbReference type="AlphaFoldDB" id="A0A381DI30"/>
<keyword evidence="2" id="KW-0969">Cilium</keyword>
<evidence type="ECO:0000313" key="3">
    <source>
        <dbReference type="Proteomes" id="UP000254920"/>
    </source>
</evidence>
<dbReference type="Pfam" id="PF13144">
    <property type="entry name" value="ChapFlgA"/>
    <property type="match status" value="1"/>
</dbReference>
<dbReference type="GeneID" id="93090896"/>
<keyword evidence="3" id="KW-1185">Reference proteome</keyword>
<dbReference type="InterPro" id="IPR039246">
    <property type="entry name" value="Flagellar_FlgA"/>
</dbReference>
<accession>A0A381DI30</accession>
<keyword evidence="2" id="KW-0282">Flagellum</keyword>
<gene>
    <name evidence="2" type="primary">flgA</name>
    <name evidence="2" type="ORF">NCTC12475_00456</name>
</gene>
<keyword evidence="2" id="KW-0966">Cell projection</keyword>
<dbReference type="InterPro" id="IPR017585">
    <property type="entry name" value="SAF_FlgA"/>
</dbReference>
<name>A0A381DI30_9BACT</name>
<reference evidence="2 3" key="1">
    <citation type="submission" date="2018-06" db="EMBL/GenBank/DDBJ databases">
        <authorList>
            <consortium name="Pathogen Informatics"/>
            <person name="Doyle S."/>
        </authorList>
    </citation>
    <scope>NUCLEOTIDE SEQUENCE [LARGE SCALE GENOMIC DNA]</scope>
    <source>
        <strain evidence="2 3">NCTC12475</strain>
    </source>
</reference>
<dbReference type="NCBIfam" id="TIGR03170">
    <property type="entry name" value="flgA_cterm"/>
    <property type="match status" value="1"/>
</dbReference>
<evidence type="ECO:0000313" key="2">
    <source>
        <dbReference type="EMBL" id="SUX10270.1"/>
    </source>
</evidence>
<protein>
    <submittedName>
        <fullName evidence="2">Flagellar basal body P-ring biosynthesis protein FlgA</fullName>
    </submittedName>
</protein>
<dbReference type="Proteomes" id="UP000254920">
    <property type="component" value="Unassembled WGS sequence"/>
</dbReference>
<organism evidence="2 3">
    <name type="scientific">Campylobacter sputorum subsp. sputorum</name>
    <dbReference type="NCBI Taxonomy" id="32024"/>
    <lineage>
        <taxon>Bacteria</taxon>
        <taxon>Pseudomonadati</taxon>
        <taxon>Campylobacterota</taxon>
        <taxon>Epsilonproteobacteria</taxon>
        <taxon>Campylobacterales</taxon>
        <taxon>Campylobacteraceae</taxon>
        <taxon>Campylobacter</taxon>
    </lineage>
</organism>
<feature type="domain" description="Flagella basal body P-ring formation protein FlgA SAF" evidence="1">
    <location>
        <begin position="171"/>
        <end position="288"/>
    </location>
</feature>
<evidence type="ECO:0000259" key="1">
    <source>
        <dbReference type="Pfam" id="PF13144"/>
    </source>
</evidence>
<proteinExistence type="predicted"/>
<sequence>MKKIILLTIIPLICFANVKILPQYCINSNFVMLYDITEDPKDTALLFDLNQTSVNSEIIRLELVKNGIKYRDFSGGIVEFKLDCSFMDIVKNSVLKEIYKNYGDLKINNFDITPQTKLPNDLFLYDIDNIKITDIRNENGKFILFLRKKNDTNNRKILFFKYTLDAKIGAFIATKDINAKHVLNISDYRYEYIDLKDYKINALSDIPQKNIVSKQKIKRGSVLTSRQFGIMADVKKNSTINGIFIDNALSVNVEVRALDSGVIGDIIRVRTNDGKLFNAKIISKNGVLIQ</sequence>
<dbReference type="RefSeq" id="WP_089182700.1">
    <property type="nucleotide sequence ID" value="NZ_CP043427.1"/>
</dbReference>
<dbReference type="PANTHER" id="PTHR36307">
    <property type="entry name" value="FLAGELLA BASAL BODY P-RING FORMATION PROTEIN FLGA"/>
    <property type="match status" value="1"/>
</dbReference>
<dbReference type="Gene3D" id="2.30.30.760">
    <property type="match status" value="1"/>
</dbReference>
<dbReference type="STRING" id="32024.GCA_000788295_00576"/>
<dbReference type="PANTHER" id="PTHR36307:SF1">
    <property type="entry name" value="FLAGELLA BASAL BODY P-RING FORMATION PROTEIN FLGA"/>
    <property type="match status" value="1"/>
</dbReference>